<organism evidence="2 3">
    <name type="scientific">Photorhabdus hindustanensis</name>
    <dbReference type="NCBI Taxonomy" id="2918802"/>
    <lineage>
        <taxon>Bacteria</taxon>
        <taxon>Pseudomonadati</taxon>
        <taxon>Pseudomonadota</taxon>
        <taxon>Gammaproteobacteria</taxon>
        <taxon>Enterobacterales</taxon>
        <taxon>Morganellaceae</taxon>
        <taxon>Photorhabdus</taxon>
    </lineage>
</organism>
<name>A0A2S8Q1J0_9GAMM</name>
<dbReference type="Gene3D" id="2.60.40.3940">
    <property type="match status" value="1"/>
</dbReference>
<gene>
    <name evidence="2" type="ORF">C6H66_11670</name>
</gene>
<dbReference type="Pfam" id="PF21882">
    <property type="entry name" value="Gp53-like_C"/>
    <property type="match status" value="1"/>
</dbReference>
<dbReference type="AlphaFoldDB" id="A0A2S8Q1J0"/>
<dbReference type="EMBL" id="PUWT01000028">
    <property type="protein sequence ID" value="PQQ25729.1"/>
    <property type="molecule type" value="Genomic_DNA"/>
</dbReference>
<proteinExistence type="predicted"/>
<dbReference type="RefSeq" id="WP_105395673.1">
    <property type="nucleotide sequence ID" value="NZ_CAWNTA010000082.1"/>
</dbReference>
<reference evidence="2 3" key="1">
    <citation type="submission" date="2018-02" db="EMBL/GenBank/DDBJ databases">
        <title>Five New Genomes of Indian Photorhabdus Isolates TSA.</title>
        <authorList>
            <person name="Dubay B."/>
            <person name="Somvanshi V.S."/>
        </authorList>
    </citation>
    <scope>NUCLEOTIDE SEQUENCE [LARGE SCALE GENOMIC DNA]</scope>
    <source>
        <strain evidence="2 3">H1</strain>
    </source>
</reference>
<accession>A0A2S8Q1J0</accession>
<dbReference type="InterPro" id="IPR054075">
    <property type="entry name" value="Gp53-like_C"/>
</dbReference>
<comment type="caution">
    <text evidence="2">The sequence shown here is derived from an EMBL/GenBank/DDBJ whole genome shotgun (WGS) entry which is preliminary data.</text>
</comment>
<evidence type="ECO:0000259" key="1">
    <source>
        <dbReference type="Pfam" id="PF21882"/>
    </source>
</evidence>
<sequence>MNPKNDFKAFSIENNANVVSQAVYEGEQSLKTGFPENDRISLHVLNKALRQSSTISSVVADFIATESGSDVLDDGDTAKLTTQLNRALEQKIITKISDSALEKAQNGADIPNKNAFVKNLGLNEAAKREIGIGVHQIPDMSFFTANLAQAGWQKLPSGLIEMWGIALVNGSLSTNAGYLNYFPIPFPNKCLNITLTHSGHTPEAAGIFSVMIENQSQFRCFRSPTGLDADVIAFFRAIGY</sequence>
<feature type="domain" description="Putative tail fiber protein gp53-like C-terminal" evidence="1">
    <location>
        <begin position="154"/>
        <end position="240"/>
    </location>
</feature>
<evidence type="ECO:0000313" key="2">
    <source>
        <dbReference type="EMBL" id="PQQ25729.1"/>
    </source>
</evidence>
<keyword evidence="3" id="KW-1185">Reference proteome</keyword>
<dbReference type="Proteomes" id="UP000239550">
    <property type="component" value="Unassembled WGS sequence"/>
</dbReference>
<evidence type="ECO:0000313" key="3">
    <source>
        <dbReference type="Proteomes" id="UP000239550"/>
    </source>
</evidence>
<protein>
    <submittedName>
        <fullName evidence="2">Phage tail protein</fullName>
    </submittedName>
</protein>